<dbReference type="AlphaFoldDB" id="A0A1H3WCJ4"/>
<dbReference type="CDD" id="cd00685">
    <property type="entry name" value="Trans_IPPS_HT"/>
    <property type="match status" value="1"/>
</dbReference>
<dbReference type="GO" id="GO:0008299">
    <property type="term" value="P:isoprenoid biosynthetic process"/>
    <property type="evidence" value="ECO:0007669"/>
    <property type="project" value="InterPro"/>
</dbReference>
<evidence type="ECO:0000256" key="2">
    <source>
        <dbReference type="ARBA" id="ARBA00006706"/>
    </source>
</evidence>
<dbReference type="Proteomes" id="UP000199288">
    <property type="component" value="Unassembled WGS sequence"/>
</dbReference>
<dbReference type="OrthoDB" id="4497239at2"/>
<evidence type="ECO:0000256" key="1">
    <source>
        <dbReference type="ARBA" id="ARBA00001946"/>
    </source>
</evidence>
<evidence type="ECO:0000256" key="4">
    <source>
        <dbReference type="ARBA" id="ARBA00022723"/>
    </source>
</evidence>
<comment type="cofactor">
    <cofactor evidence="1">
        <name>Mg(2+)</name>
        <dbReference type="ChEBI" id="CHEBI:18420"/>
    </cofactor>
</comment>
<dbReference type="InterPro" id="IPR000092">
    <property type="entry name" value="Polyprenyl_synt"/>
</dbReference>
<gene>
    <name evidence="7" type="ORF">SAMN02910418_00386</name>
</gene>
<keyword evidence="5" id="KW-0460">Magnesium</keyword>
<evidence type="ECO:0000256" key="3">
    <source>
        <dbReference type="ARBA" id="ARBA00022679"/>
    </source>
</evidence>
<proteinExistence type="inferred from homology"/>
<evidence type="ECO:0000313" key="8">
    <source>
        <dbReference type="Proteomes" id="UP000199288"/>
    </source>
</evidence>
<dbReference type="Gene3D" id="1.10.600.10">
    <property type="entry name" value="Farnesyl Diphosphate Synthase"/>
    <property type="match status" value="1"/>
</dbReference>
<keyword evidence="8" id="KW-1185">Reference proteome</keyword>
<name>A0A1H3WCJ4_9ACTO</name>
<evidence type="ECO:0000313" key="7">
    <source>
        <dbReference type="EMBL" id="SDZ84856.1"/>
    </source>
</evidence>
<dbReference type="SFLD" id="SFLDS00005">
    <property type="entry name" value="Isoprenoid_Synthase_Type_I"/>
    <property type="match status" value="1"/>
</dbReference>
<protein>
    <submittedName>
        <fullName evidence="7">Geranylgeranyl diphosphate synthase, type I</fullName>
    </submittedName>
</protein>
<dbReference type="RefSeq" id="WP_092561443.1">
    <property type="nucleotide sequence ID" value="NZ_FNQV01000002.1"/>
</dbReference>
<comment type="similarity">
    <text evidence="2 6">Belongs to the FPP/GGPP synthase family.</text>
</comment>
<accession>A0A1H3WCJ4</accession>
<dbReference type="Pfam" id="PF00348">
    <property type="entry name" value="polyprenyl_synt"/>
    <property type="match status" value="1"/>
</dbReference>
<dbReference type="PANTHER" id="PTHR12001:SF85">
    <property type="entry name" value="SHORT CHAIN ISOPRENYL DIPHOSPHATE SYNTHASE"/>
    <property type="match status" value="1"/>
</dbReference>
<keyword evidence="3 6" id="KW-0808">Transferase</keyword>
<dbReference type="GO" id="GO:0004659">
    <property type="term" value="F:prenyltransferase activity"/>
    <property type="evidence" value="ECO:0007669"/>
    <property type="project" value="InterPro"/>
</dbReference>
<reference evidence="8" key="1">
    <citation type="submission" date="2016-10" db="EMBL/GenBank/DDBJ databases">
        <authorList>
            <person name="Varghese N."/>
            <person name="Submissions S."/>
        </authorList>
    </citation>
    <scope>NUCLEOTIDE SEQUENCE [LARGE SCALE GENOMIC DNA]</scope>
    <source>
        <strain evidence="8">KPR-1</strain>
    </source>
</reference>
<dbReference type="EMBL" id="FNQV01000002">
    <property type="protein sequence ID" value="SDZ84856.1"/>
    <property type="molecule type" value="Genomic_DNA"/>
</dbReference>
<evidence type="ECO:0000256" key="6">
    <source>
        <dbReference type="RuleBase" id="RU004466"/>
    </source>
</evidence>
<dbReference type="SUPFAM" id="SSF48576">
    <property type="entry name" value="Terpenoid synthases"/>
    <property type="match status" value="1"/>
</dbReference>
<dbReference type="PANTHER" id="PTHR12001">
    <property type="entry name" value="GERANYLGERANYL PYROPHOSPHATE SYNTHASE"/>
    <property type="match status" value="1"/>
</dbReference>
<organism evidence="7 8">
    <name type="scientific">Bowdeniella nasicola</name>
    <dbReference type="NCBI Taxonomy" id="208480"/>
    <lineage>
        <taxon>Bacteria</taxon>
        <taxon>Bacillati</taxon>
        <taxon>Actinomycetota</taxon>
        <taxon>Actinomycetes</taxon>
        <taxon>Actinomycetales</taxon>
        <taxon>Actinomycetaceae</taxon>
        <taxon>Bowdeniella</taxon>
    </lineage>
</organism>
<evidence type="ECO:0000256" key="5">
    <source>
        <dbReference type="ARBA" id="ARBA00022842"/>
    </source>
</evidence>
<keyword evidence="4" id="KW-0479">Metal-binding</keyword>
<sequence length="360" mass="38812">MAFPDSFREHVAVRVHEILAQTEDEFGPMSPDVSEFLAPAFALTSGGKRMRALLMATGYRAAGSGSEITDSVVELGAALELFQAAALVHDDIIDDSDTRRSQPSTHVKFSALAPADALETPRVFGKNAAILLGDLLIVLADQAAARAFEGHEQRVQERCRRLWDEMTSEVAIGQYLDTLNSTLPLRSVSSDEALAAALKVVRHKSARYSVEHPLTLGAALGGGNDALIKCLKAVGLPLGEAFQLRDDDLGVFGNPEATGKPAGDDLREGKRTPLLAITRQLADSDQRRLIEQHLGDRAMPSGVVETLRSIVIETGARSRHEVLIDERLSLALDAIDKAGLPDAPAQELMQHARNLAHRDA</sequence>
<dbReference type="GO" id="GO:0046872">
    <property type="term" value="F:metal ion binding"/>
    <property type="evidence" value="ECO:0007669"/>
    <property type="project" value="UniProtKB-KW"/>
</dbReference>
<dbReference type="InterPro" id="IPR008949">
    <property type="entry name" value="Isoprenoid_synthase_dom_sf"/>
</dbReference>